<feature type="disulfide bond" evidence="4">
    <location>
        <begin position="180"/>
        <end position="186"/>
    </location>
</feature>
<protein>
    <submittedName>
        <fullName evidence="6">Thaumatin</fullName>
    </submittedName>
</protein>
<dbReference type="PRINTS" id="PR00347">
    <property type="entry name" value="THAUMATIN"/>
</dbReference>
<comment type="caution">
    <text evidence="6">The sequence shown here is derived from an EMBL/GenBank/DDBJ whole genome shotgun (WGS) entry which is preliminary data.</text>
</comment>
<dbReference type="FunFam" id="2.60.110.10:FF:000003">
    <property type="entry name" value="Thaumatin I"/>
    <property type="match status" value="1"/>
</dbReference>
<name>A0A8S0UXA5_OLEEU</name>
<evidence type="ECO:0000313" key="6">
    <source>
        <dbReference type="EMBL" id="CAA3025331.1"/>
    </source>
</evidence>
<feature type="chain" id="PRO_5035877662" evidence="5">
    <location>
        <begin position="25"/>
        <end position="235"/>
    </location>
</feature>
<dbReference type="Proteomes" id="UP000594638">
    <property type="component" value="Unassembled WGS sequence"/>
</dbReference>
<keyword evidence="2 5" id="KW-0732">Signal</keyword>
<accession>A0A8S0UXA5</accession>
<dbReference type="InterPro" id="IPR017949">
    <property type="entry name" value="Thaumatin_CS"/>
</dbReference>
<dbReference type="SUPFAM" id="SSF49870">
    <property type="entry name" value="Osmotin, thaumatin-like protein"/>
    <property type="match status" value="1"/>
</dbReference>
<dbReference type="OrthoDB" id="430315at2759"/>
<feature type="disulfide bond" evidence="4">
    <location>
        <begin position="74"/>
        <end position="84"/>
    </location>
</feature>
<dbReference type="EMBL" id="CACTIH010009131">
    <property type="protein sequence ID" value="CAA3025331.1"/>
    <property type="molecule type" value="Genomic_DNA"/>
</dbReference>
<dbReference type="Gramene" id="OE9A013634T1">
    <property type="protein sequence ID" value="OE9A013634C1"/>
    <property type="gene ID" value="OE9A013634"/>
</dbReference>
<dbReference type="Pfam" id="PF00314">
    <property type="entry name" value="Thaumatin"/>
    <property type="match status" value="1"/>
</dbReference>
<gene>
    <name evidence="6" type="ORF">OLEA9_A013634</name>
</gene>
<evidence type="ECO:0000256" key="5">
    <source>
        <dbReference type="SAM" id="SignalP"/>
    </source>
</evidence>
<feature type="disulfide bond" evidence="4">
    <location>
        <begin position="148"/>
        <end position="199"/>
    </location>
</feature>
<feature type="signal peptide" evidence="5">
    <location>
        <begin position="1"/>
        <end position="24"/>
    </location>
</feature>
<dbReference type="PANTHER" id="PTHR31048">
    <property type="entry name" value="OS03G0233200 PROTEIN"/>
    <property type="match status" value="1"/>
</dbReference>
<feature type="disulfide bond" evidence="4">
    <location>
        <begin position="89"/>
        <end position="95"/>
    </location>
</feature>
<dbReference type="PIRSF" id="PIRSF002703">
    <property type="entry name" value="Thaumatin"/>
    <property type="match status" value="1"/>
</dbReference>
<evidence type="ECO:0000256" key="4">
    <source>
        <dbReference type="PIRSR" id="PIRSR002703-1"/>
    </source>
</evidence>
<feature type="disulfide bond" evidence="4">
    <location>
        <begin position="156"/>
        <end position="166"/>
    </location>
</feature>
<evidence type="ECO:0000256" key="1">
    <source>
        <dbReference type="ARBA" id="ARBA00010607"/>
    </source>
</evidence>
<dbReference type="PROSITE" id="PS00316">
    <property type="entry name" value="THAUMATIN_1"/>
    <property type="match status" value="1"/>
</dbReference>
<dbReference type="SMART" id="SM00205">
    <property type="entry name" value="THN"/>
    <property type="match status" value="1"/>
</dbReference>
<dbReference type="AlphaFoldDB" id="A0A8S0UXA5"/>
<organism evidence="6 7">
    <name type="scientific">Olea europaea subsp. europaea</name>
    <dbReference type="NCBI Taxonomy" id="158383"/>
    <lineage>
        <taxon>Eukaryota</taxon>
        <taxon>Viridiplantae</taxon>
        <taxon>Streptophyta</taxon>
        <taxon>Embryophyta</taxon>
        <taxon>Tracheophyta</taxon>
        <taxon>Spermatophyta</taxon>
        <taxon>Magnoliopsida</taxon>
        <taxon>eudicotyledons</taxon>
        <taxon>Gunneridae</taxon>
        <taxon>Pentapetalae</taxon>
        <taxon>asterids</taxon>
        <taxon>lamiids</taxon>
        <taxon>Lamiales</taxon>
        <taxon>Oleaceae</taxon>
        <taxon>Oleeae</taxon>
        <taxon>Olea</taxon>
    </lineage>
</organism>
<evidence type="ECO:0000256" key="3">
    <source>
        <dbReference type="ARBA" id="ARBA00023157"/>
    </source>
</evidence>
<dbReference type="InterPro" id="IPR001938">
    <property type="entry name" value="Thaumatin"/>
</dbReference>
<evidence type="ECO:0000313" key="7">
    <source>
        <dbReference type="Proteomes" id="UP000594638"/>
    </source>
</evidence>
<reference evidence="6 7" key="1">
    <citation type="submission" date="2019-12" db="EMBL/GenBank/DDBJ databases">
        <authorList>
            <person name="Alioto T."/>
            <person name="Alioto T."/>
            <person name="Gomez Garrido J."/>
        </authorList>
    </citation>
    <scope>NUCLEOTIDE SEQUENCE [LARGE SCALE GENOMIC DNA]</scope>
</reference>
<dbReference type="PROSITE" id="PS51367">
    <property type="entry name" value="THAUMATIN_2"/>
    <property type="match status" value="1"/>
</dbReference>
<keyword evidence="3 4" id="KW-1015">Disulfide bond</keyword>
<proteinExistence type="inferred from homology"/>
<dbReference type="Gene3D" id="2.60.110.10">
    <property type="entry name" value="Thaumatin"/>
    <property type="match status" value="1"/>
</dbReference>
<keyword evidence="7" id="KW-1185">Reference proteome</keyword>
<dbReference type="InterPro" id="IPR037176">
    <property type="entry name" value="Osmotin/thaumatin-like_sf"/>
</dbReference>
<comment type="similarity">
    <text evidence="1">Belongs to the thaumatin family.</text>
</comment>
<sequence length="235" mass="25216">MGSFKSISISIFCLASLFFRYSGATTFEIINNCPFTVWAAATRGGGMQLDNGQAWAIFPGAGSKQGRIWARTGCIFDSSGSGRCQTGDCNGLLQCQAQTYGEPPNTLAEFAINQFNNLDYFDISLVDGFNVPMEFSPISGGCSRGIRCTADINGQCPSALKAPGGCDNPCTVFKTNQYCCTSAGSCGPTTYSKFFKDMCPDAYSNPLGDQTSTFTCPTGTNYRVVFCPQRNEIPI</sequence>
<feature type="disulfide bond" evidence="4">
    <location>
        <begin position="33"/>
        <end position="227"/>
    </location>
</feature>
<evidence type="ECO:0000256" key="2">
    <source>
        <dbReference type="ARBA" id="ARBA00022729"/>
    </source>
</evidence>
<feature type="disulfide bond" evidence="4">
    <location>
        <begin position="170"/>
        <end position="179"/>
    </location>
</feature>